<dbReference type="Proteomes" id="UP001159364">
    <property type="component" value="Linkage Group LG12"/>
</dbReference>
<sequence length="370" mass="42187">MSERTALGNGSAMSDTRPLIPIFIGEGYEFWSIRMKTLLRSQDLWDFVERGYEDPDDDEVRLKENRKKDAKALVIIQQAVHDSIFSRIASATTSKQAWSVLQKEYQGDSKVKVVRLQSLRREFETLLMKNVDRSYGEIICDQTIVEKVLRSLNPKFDHVVAAIEESKDLSNFSFDELMGSLQAHEVRINRTVEQTEEKAFQVKDIPSRDGETSTFRGEEEAVLVGVDVEGEEDEVSRLFMAHSVDSHQSKSLWFLDSGCSNHMTPSKHIFQDIDETNKLTVQLGNDKEVKVEGKGTIKILIAQGKYKFLDDVQYVPELGYNLLSVGQLISSGYSLLFDDGKCTIMDKKSGQVLMHVSMTKNKMFRLMFQR</sequence>
<dbReference type="PANTHER" id="PTHR35317:SF35">
    <property type="entry name" value="DUF4219 DOMAIN-CONTAINING PROTEIN"/>
    <property type="match status" value="1"/>
</dbReference>
<evidence type="ECO:0000313" key="2">
    <source>
        <dbReference type="EMBL" id="KAJ8748318.1"/>
    </source>
</evidence>
<dbReference type="EMBL" id="JAIWQS010000012">
    <property type="protein sequence ID" value="KAJ8748318.1"/>
    <property type="molecule type" value="Genomic_DNA"/>
</dbReference>
<comment type="caution">
    <text evidence="2">The sequence shown here is derived from an EMBL/GenBank/DDBJ whole genome shotgun (WGS) entry which is preliminary data.</text>
</comment>
<dbReference type="PANTHER" id="PTHR35317">
    <property type="entry name" value="OS04G0629600 PROTEIN"/>
    <property type="match status" value="1"/>
</dbReference>
<dbReference type="Pfam" id="PF22936">
    <property type="entry name" value="Pol_BBD"/>
    <property type="match status" value="1"/>
</dbReference>
<name>A0AAV8S826_9ROSI</name>
<reference evidence="2 3" key="1">
    <citation type="submission" date="2021-09" db="EMBL/GenBank/DDBJ databases">
        <title>Genomic insights and catalytic innovation underlie evolution of tropane alkaloids biosynthesis.</title>
        <authorList>
            <person name="Wang Y.-J."/>
            <person name="Tian T."/>
            <person name="Huang J.-P."/>
            <person name="Huang S.-X."/>
        </authorList>
    </citation>
    <scope>NUCLEOTIDE SEQUENCE [LARGE SCALE GENOMIC DNA]</scope>
    <source>
        <strain evidence="2">KIB-2018</strain>
        <tissue evidence="2">Leaf</tissue>
    </source>
</reference>
<protein>
    <recommendedName>
        <fullName evidence="1">Retrovirus-related Pol polyprotein from transposon TNT 1-94-like beta-barrel domain-containing protein</fullName>
    </recommendedName>
</protein>
<evidence type="ECO:0000313" key="3">
    <source>
        <dbReference type="Proteomes" id="UP001159364"/>
    </source>
</evidence>
<dbReference type="AlphaFoldDB" id="A0AAV8S826"/>
<evidence type="ECO:0000259" key="1">
    <source>
        <dbReference type="Pfam" id="PF22936"/>
    </source>
</evidence>
<keyword evidence="3" id="KW-1185">Reference proteome</keyword>
<gene>
    <name evidence="2" type="ORF">K2173_001737</name>
</gene>
<dbReference type="Pfam" id="PF14223">
    <property type="entry name" value="Retrotran_gag_2"/>
    <property type="match status" value="2"/>
</dbReference>
<feature type="domain" description="Retrovirus-related Pol polyprotein from transposon TNT 1-94-like beta-barrel" evidence="1">
    <location>
        <begin position="253"/>
        <end position="333"/>
    </location>
</feature>
<accession>A0AAV8S826</accession>
<dbReference type="InterPro" id="IPR054722">
    <property type="entry name" value="PolX-like_BBD"/>
</dbReference>
<proteinExistence type="predicted"/>
<organism evidence="2 3">
    <name type="scientific">Erythroxylum novogranatense</name>
    <dbReference type="NCBI Taxonomy" id="1862640"/>
    <lineage>
        <taxon>Eukaryota</taxon>
        <taxon>Viridiplantae</taxon>
        <taxon>Streptophyta</taxon>
        <taxon>Embryophyta</taxon>
        <taxon>Tracheophyta</taxon>
        <taxon>Spermatophyta</taxon>
        <taxon>Magnoliopsida</taxon>
        <taxon>eudicotyledons</taxon>
        <taxon>Gunneridae</taxon>
        <taxon>Pentapetalae</taxon>
        <taxon>rosids</taxon>
        <taxon>fabids</taxon>
        <taxon>Malpighiales</taxon>
        <taxon>Erythroxylaceae</taxon>
        <taxon>Erythroxylum</taxon>
    </lineage>
</organism>